<protein>
    <submittedName>
        <fullName evidence="1">Uncharacterized protein</fullName>
    </submittedName>
</protein>
<dbReference type="Proteomes" id="UP000308549">
    <property type="component" value="Unassembled WGS sequence"/>
</dbReference>
<dbReference type="OrthoDB" id="5296720at2759"/>
<comment type="caution">
    <text evidence="1">The sequence shown here is derived from an EMBL/GenBank/DDBJ whole genome shotgun (WGS) entry which is preliminary data.</text>
</comment>
<organism evidence="1 2">
    <name type="scientific">Salinomyces thailandicus</name>
    <dbReference type="NCBI Taxonomy" id="706561"/>
    <lineage>
        <taxon>Eukaryota</taxon>
        <taxon>Fungi</taxon>
        <taxon>Dikarya</taxon>
        <taxon>Ascomycota</taxon>
        <taxon>Pezizomycotina</taxon>
        <taxon>Dothideomycetes</taxon>
        <taxon>Dothideomycetidae</taxon>
        <taxon>Mycosphaerellales</taxon>
        <taxon>Teratosphaeriaceae</taxon>
        <taxon>Salinomyces</taxon>
    </lineage>
</organism>
<dbReference type="AlphaFoldDB" id="A0A4U0TKR0"/>
<evidence type="ECO:0000313" key="1">
    <source>
        <dbReference type="EMBL" id="TKA22481.1"/>
    </source>
</evidence>
<keyword evidence="2" id="KW-1185">Reference proteome</keyword>
<evidence type="ECO:0000313" key="2">
    <source>
        <dbReference type="Proteomes" id="UP000308549"/>
    </source>
</evidence>
<gene>
    <name evidence="1" type="ORF">B0A50_07946</name>
</gene>
<accession>A0A4U0TKR0</accession>
<proteinExistence type="predicted"/>
<name>A0A4U0TKR0_9PEZI</name>
<dbReference type="EMBL" id="NAJL01000073">
    <property type="protein sequence ID" value="TKA22481.1"/>
    <property type="molecule type" value="Genomic_DNA"/>
</dbReference>
<reference evidence="1 2" key="1">
    <citation type="submission" date="2017-03" db="EMBL/GenBank/DDBJ databases">
        <title>Genomes of endolithic fungi from Antarctica.</title>
        <authorList>
            <person name="Coleine C."/>
            <person name="Masonjones S."/>
            <person name="Stajich J.E."/>
        </authorList>
    </citation>
    <scope>NUCLEOTIDE SEQUENCE [LARGE SCALE GENOMIC DNA]</scope>
    <source>
        <strain evidence="1 2">CCFEE 6315</strain>
    </source>
</reference>
<sequence length="491" mass="55968">METSLIQRLPEELLLHVLAYLDNPSPSEVNLRQEPSLGLTKSNHQDYKNIACVSRKLRRLTLPLLFRHTQVRLDQPVRKEWTKCLLCNAGGLNFRLQTGKVPPAPDGIDQYHRDMFENVTAILLKPALPESPNPSLRESFLTWSTRFYHGLRDFLDFLTLHELASSVQTFVLSTSNMVSNKRSRFPHLSAMSSDSRQRCSVEFWEHLLSVLTPERITILAPPVDLACLTTCAIDTSGDWAFGDMDYHALSLYLPSFPDRNKALPTSRNILTEHDIYGYLSRRCPGIAGRSILSLLPWDSISINEGAFIKAYATYEYFERGPPSLIHSIKDALSPRSVYSARLERISEVPLQRLRSFTYTGIFPFANHLDLREMLPQLEVLDLQLAPAPGSDILQLPDRVGKAMMEDLWSELITVYQHIASLLATFRISERNMPHLKKFICRDSKIVNLEAELDEVFVPLCLPVWAEIELGVFTRLRGSADLEEYQNVSWAD</sequence>